<organism evidence="9 10">
    <name type="scientific">Subtercola vilae</name>
    <dbReference type="NCBI Taxonomy" id="2056433"/>
    <lineage>
        <taxon>Bacteria</taxon>
        <taxon>Bacillati</taxon>
        <taxon>Actinomycetota</taxon>
        <taxon>Actinomycetes</taxon>
        <taxon>Micrococcales</taxon>
        <taxon>Microbacteriaceae</taxon>
        <taxon>Subtercola</taxon>
    </lineage>
</organism>
<feature type="transmembrane region" description="Helical" evidence="8">
    <location>
        <begin position="136"/>
        <end position="157"/>
    </location>
</feature>
<evidence type="ECO:0000256" key="3">
    <source>
        <dbReference type="ARBA" id="ARBA00022448"/>
    </source>
</evidence>
<keyword evidence="10" id="KW-1185">Reference proteome</keyword>
<name>A0A4T2C0H9_9MICO</name>
<feature type="transmembrane region" description="Helical" evidence="8">
    <location>
        <begin position="313"/>
        <end position="334"/>
    </location>
</feature>
<dbReference type="Pfam" id="PF03595">
    <property type="entry name" value="SLAC1"/>
    <property type="match status" value="1"/>
</dbReference>
<feature type="transmembrane region" description="Helical" evidence="8">
    <location>
        <begin position="103"/>
        <end position="121"/>
    </location>
</feature>
<feature type="transmembrane region" description="Helical" evidence="8">
    <location>
        <begin position="34"/>
        <end position="54"/>
    </location>
</feature>
<keyword evidence="3" id="KW-0813">Transport</keyword>
<gene>
    <name evidence="9" type="ORF">D4765_08370</name>
</gene>
<comment type="subcellular location">
    <subcellularLocation>
        <location evidence="1">Cell membrane</location>
        <topology evidence="1">Multi-pass membrane protein</topology>
    </subcellularLocation>
</comment>
<evidence type="ECO:0000256" key="7">
    <source>
        <dbReference type="ARBA" id="ARBA00023136"/>
    </source>
</evidence>
<keyword evidence="5 8" id="KW-0812">Transmembrane</keyword>
<keyword evidence="6 8" id="KW-1133">Transmembrane helix</keyword>
<evidence type="ECO:0000256" key="8">
    <source>
        <dbReference type="SAM" id="Phobius"/>
    </source>
</evidence>
<dbReference type="CDD" id="cd09320">
    <property type="entry name" value="TDT_like_2"/>
    <property type="match status" value="1"/>
</dbReference>
<feature type="transmembrane region" description="Helical" evidence="8">
    <location>
        <begin position="202"/>
        <end position="225"/>
    </location>
</feature>
<dbReference type="RefSeq" id="WP_136641834.1">
    <property type="nucleotide sequence ID" value="NZ_QYRT01000012.1"/>
</dbReference>
<sequence length="382" mass="39970">MSIAQALRPAAPSRMFLRELERPMHMFRNITPNWYASVMGTGIVANAAATLPLQFAGLRIAATVVWVIASALLLALTAATVIHWVTNRQTARTHHLNPVMAHFYGAPAMALLTVGAGTILLGRDVLGEQTAVAVDAVLWTLGTIMGLATAVAVPYLTFTKFTVAADSAFGGWLMPIVPPMVSASTGALLIPYLPDGQARLTMLLACYAMFGLSLVASLIVITLIWSRLTTHKIGVAAMVPTLWIVLGPLGQSVTAVNLLGGNAHLATTAPLAEALQAFGVIYGVPVLGFAALWAALALAITLRTAREHLPFSLTWWSFTFPVGTCVTGLTGVALHTGSVAFQAAAVLAFAALLGAWAVVAIRTFRGSALTGTLFVPPAAKIG</sequence>
<dbReference type="InterPro" id="IPR038665">
    <property type="entry name" value="Voltage-dep_anion_channel_sf"/>
</dbReference>
<dbReference type="Gene3D" id="1.50.10.150">
    <property type="entry name" value="Voltage-dependent anion channel"/>
    <property type="match status" value="1"/>
</dbReference>
<evidence type="ECO:0000313" key="10">
    <source>
        <dbReference type="Proteomes" id="UP000306192"/>
    </source>
</evidence>
<evidence type="ECO:0000256" key="6">
    <source>
        <dbReference type="ARBA" id="ARBA00022989"/>
    </source>
</evidence>
<dbReference type="Proteomes" id="UP000306192">
    <property type="component" value="Unassembled WGS sequence"/>
</dbReference>
<evidence type="ECO:0000256" key="4">
    <source>
        <dbReference type="ARBA" id="ARBA00022475"/>
    </source>
</evidence>
<protein>
    <submittedName>
        <fullName evidence="9">C4-dicarboxylate ABC transporter</fullName>
    </submittedName>
</protein>
<evidence type="ECO:0000313" key="9">
    <source>
        <dbReference type="EMBL" id="TIH37410.1"/>
    </source>
</evidence>
<feature type="transmembrane region" description="Helical" evidence="8">
    <location>
        <begin position="169"/>
        <end position="190"/>
    </location>
</feature>
<feature type="transmembrane region" description="Helical" evidence="8">
    <location>
        <begin position="60"/>
        <end position="82"/>
    </location>
</feature>
<dbReference type="InterPro" id="IPR004695">
    <property type="entry name" value="SLAC1/Mae1/Ssu1/TehA"/>
</dbReference>
<dbReference type="GO" id="GO:0005886">
    <property type="term" value="C:plasma membrane"/>
    <property type="evidence" value="ECO:0007669"/>
    <property type="project" value="UniProtKB-SubCell"/>
</dbReference>
<dbReference type="EMBL" id="QYRT01000012">
    <property type="protein sequence ID" value="TIH37410.1"/>
    <property type="molecule type" value="Genomic_DNA"/>
</dbReference>
<comment type="caution">
    <text evidence="9">The sequence shown here is derived from an EMBL/GenBank/DDBJ whole genome shotgun (WGS) entry which is preliminary data.</text>
</comment>
<accession>A0A4T2C0H9</accession>
<keyword evidence="7 8" id="KW-0472">Membrane</keyword>
<evidence type="ECO:0000256" key="2">
    <source>
        <dbReference type="ARBA" id="ARBA00008566"/>
    </source>
</evidence>
<feature type="transmembrane region" description="Helical" evidence="8">
    <location>
        <begin position="237"/>
        <end position="260"/>
    </location>
</feature>
<evidence type="ECO:0000256" key="5">
    <source>
        <dbReference type="ARBA" id="ARBA00022692"/>
    </source>
</evidence>
<dbReference type="OrthoDB" id="958273at2"/>
<keyword evidence="4" id="KW-1003">Cell membrane</keyword>
<dbReference type="AlphaFoldDB" id="A0A4T2C0H9"/>
<proteinExistence type="inferred from homology"/>
<dbReference type="PANTHER" id="PTHR31686:SF1">
    <property type="entry name" value="SULFITE EFFLUX PUMP SSU1"/>
    <property type="match status" value="1"/>
</dbReference>
<reference evidence="9 10" key="1">
    <citation type="journal article" date="2019" name="Microorganisms">
        <title>Systematic Affiliation and Genome Analysis of Subtercola vilae DB165(T) with Particular Emphasis on Cold Adaptation of an Isolate from a High-Altitude Cold Volcano Lake.</title>
        <authorList>
            <person name="Villalobos A.S."/>
            <person name="Wiese J."/>
            <person name="Imhoff J.F."/>
            <person name="Dorador C."/>
            <person name="Keller A."/>
            <person name="Hentschel U."/>
        </authorList>
    </citation>
    <scope>NUCLEOTIDE SEQUENCE [LARGE SCALE GENOMIC DNA]</scope>
    <source>
        <strain evidence="9 10">DB165</strain>
    </source>
</reference>
<feature type="transmembrane region" description="Helical" evidence="8">
    <location>
        <begin position="280"/>
        <end position="301"/>
    </location>
</feature>
<evidence type="ECO:0000256" key="1">
    <source>
        <dbReference type="ARBA" id="ARBA00004651"/>
    </source>
</evidence>
<dbReference type="InterPro" id="IPR051629">
    <property type="entry name" value="Sulfite_efflux_TDT"/>
</dbReference>
<comment type="similarity">
    <text evidence="2">Belongs to the tellurite-resistance/dicarboxylate transporter (TDT) family.</text>
</comment>
<dbReference type="GO" id="GO:0055085">
    <property type="term" value="P:transmembrane transport"/>
    <property type="evidence" value="ECO:0007669"/>
    <property type="project" value="InterPro"/>
</dbReference>
<feature type="transmembrane region" description="Helical" evidence="8">
    <location>
        <begin position="340"/>
        <end position="361"/>
    </location>
</feature>
<dbReference type="PANTHER" id="PTHR31686">
    <property type="match status" value="1"/>
</dbReference>